<dbReference type="AlphaFoldDB" id="A0A7D5LAF0"/>
<evidence type="ECO:0000313" key="1">
    <source>
        <dbReference type="EMBL" id="QLG61787.1"/>
    </source>
</evidence>
<dbReference type="OrthoDB" id="371826at2157"/>
<dbReference type="RefSeq" id="WP_179268372.1">
    <property type="nucleotide sequence ID" value="NZ_CP058579.1"/>
</dbReference>
<organism evidence="1 2">
    <name type="scientific">Halorarum salinum</name>
    <dbReference type="NCBI Taxonomy" id="2743089"/>
    <lineage>
        <taxon>Archaea</taxon>
        <taxon>Methanobacteriati</taxon>
        <taxon>Methanobacteriota</taxon>
        <taxon>Stenosarchaea group</taxon>
        <taxon>Halobacteria</taxon>
        <taxon>Halobacteriales</taxon>
        <taxon>Haloferacaceae</taxon>
        <taxon>Halorarum</taxon>
    </lineage>
</organism>
<accession>A0A7D5LAF0</accession>
<dbReference type="GeneID" id="56037521"/>
<dbReference type="KEGG" id="halu:HUG12_08640"/>
<protein>
    <submittedName>
        <fullName evidence="1">Uncharacterized protein</fullName>
    </submittedName>
</protein>
<dbReference type="Proteomes" id="UP000509626">
    <property type="component" value="Chromosome"/>
</dbReference>
<keyword evidence="2" id="KW-1185">Reference proteome</keyword>
<name>A0A7D5LAF0_9EURY</name>
<dbReference type="EMBL" id="CP058579">
    <property type="protein sequence ID" value="QLG61787.1"/>
    <property type="molecule type" value="Genomic_DNA"/>
</dbReference>
<evidence type="ECO:0000313" key="2">
    <source>
        <dbReference type="Proteomes" id="UP000509626"/>
    </source>
</evidence>
<proteinExistence type="predicted"/>
<reference evidence="1 2" key="1">
    <citation type="submission" date="2020-06" db="EMBL/GenBank/DDBJ databases">
        <title>NJ-3-1, isolated from saline soil.</title>
        <authorList>
            <person name="Cui H.L."/>
            <person name="Shi X."/>
        </authorList>
    </citation>
    <scope>NUCLEOTIDE SEQUENCE [LARGE SCALE GENOMIC DNA]</scope>
    <source>
        <strain evidence="1 2">NJ-3-1</strain>
    </source>
</reference>
<sequence length="49" mass="5219">MRDLEHAAVARRIVERLGELTADEEALVVADRSAAVGRGAIRPRSGSSC</sequence>
<gene>
    <name evidence="1" type="ORF">HUG12_08640</name>
</gene>